<dbReference type="Gene3D" id="3.30.460.10">
    <property type="entry name" value="Beta Polymerase, domain 2"/>
    <property type="match status" value="1"/>
</dbReference>
<dbReference type="PANTHER" id="PTHR47837">
    <property type="entry name" value="GTP PYROPHOSPHOKINASE YJBM"/>
    <property type="match status" value="1"/>
</dbReference>
<gene>
    <name evidence="4" type="ORF">IV43_GL000603</name>
</gene>
<dbReference type="Pfam" id="PF04607">
    <property type="entry name" value="RelA_SpoT"/>
    <property type="match status" value="1"/>
</dbReference>
<evidence type="ECO:0000256" key="1">
    <source>
        <dbReference type="ARBA" id="ARBA00004976"/>
    </source>
</evidence>
<dbReference type="InterPro" id="IPR007685">
    <property type="entry name" value="RelA_SpoT"/>
</dbReference>
<feature type="transmembrane region" description="Helical" evidence="2">
    <location>
        <begin position="96"/>
        <end position="117"/>
    </location>
</feature>
<organism evidence="4 5">
    <name type="scientific">Ligilactobacillus acidipiscis</name>
    <dbReference type="NCBI Taxonomy" id="89059"/>
    <lineage>
        <taxon>Bacteria</taxon>
        <taxon>Bacillati</taxon>
        <taxon>Bacillota</taxon>
        <taxon>Bacilli</taxon>
        <taxon>Lactobacillales</taxon>
        <taxon>Lactobacillaceae</taxon>
        <taxon>Ligilactobacillus</taxon>
    </lineage>
</organism>
<dbReference type="InterPro" id="IPR043519">
    <property type="entry name" value="NT_sf"/>
</dbReference>
<dbReference type="AlphaFoldDB" id="A0A0R2KAR7"/>
<dbReference type="EMBL" id="JQBK01000016">
    <property type="protein sequence ID" value="KRN86600.1"/>
    <property type="molecule type" value="Genomic_DNA"/>
</dbReference>
<accession>A0A0R2KAR7</accession>
<dbReference type="SMART" id="SM00954">
    <property type="entry name" value="RelA_SpoT"/>
    <property type="match status" value="1"/>
</dbReference>
<dbReference type="SUPFAM" id="SSF81301">
    <property type="entry name" value="Nucleotidyltransferase"/>
    <property type="match status" value="1"/>
</dbReference>
<dbReference type="InterPro" id="IPR052366">
    <property type="entry name" value="GTP_Pyrophosphokinase"/>
</dbReference>
<feature type="domain" description="RelA/SpoT" evidence="3">
    <location>
        <begin position="2"/>
        <end position="94"/>
    </location>
</feature>
<dbReference type="CDD" id="cd05399">
    <property type="entry name" value="NT_Rel-Spo_like"/>
    <property type="match status" value="1"/>
</dbReference>
<dbReference type="GO" id="GO:0015970">
    <property type="term" value="P:guanosine tetraphosphate biosynthetic process"/>
    <property type="evidence" value="ECO:0007669"/>
    <property type="project" value="UniProtKB-UniPathway"/>
</dbReference>
<dbReference type="UniPathway" id="UPA00908">
    <property type="reaction ID" value="UER00884"/>
</dbReference>
<evidence type="ECO:0000313" key="5">
    <source>
        <dbReference type="Proteomes" id="UP000051491"/>
    </source>
</evidence>
<keyword evidence="2" id="KW-0812">Transmembrane</keyword>
<evidence type="ECO:0000259" key="3">
    <source>
        <dbReference type="SMART" id="SM00954"/>
    </source>
</evidence>
<dbReference type="PANTHER" id="PTHR47837:SF2">
    <property type="entry name" value="GTP PYROPHOSPHOKINASE YWAC"/>
    <property type="match status" value="1"/>
</dbReference>
<proteinExistence type="predicted"/>
<keyword evidence="2" id="KW-1133">Transmembrane helix</keyword>
<keyword evidence="2" id="KW-0472">Membrane</keyword>
<dbReference type="Proteomes" id="UP000051491">
    <property type="component" value="Unassembled WGS sequence"/>
</dbReference>
<dbReference type="PATRIC" id="fig|89059.3.peg.623"/>
<name>A0A0R2KAR7_9LACO</name>
<reference evidence="4 5" key="1">
    <citation type="journal article" date="2015" name="Genome Announc.">
        <title>Expanding the biotechnology potential of lactobacilli through comparative genomics of 213 strains and associated genera.</title>
        <authorList>
            <person name="Sun Z."/>
            <person name="Harris H.M."/>
            <person name="McCann A."/>
            <person name="Guo C."/>
            <person name="Argimon S."/>
            <person name="Zhang W."/>
            <person name="Yang X."/>
            <person name="Jeffery I.B."/>
            <person name="Cooney J.C."/>
            <person name="Kagawa T.F."/>
            <person name="Liu W."/>
            <person name="Song Y."/>
            <person name="Salvetti E."/>
            <person name="Wrobel A."/>
            <person name="Rasinkangas P."/>
            <person name="Parkhill J."/>
            <person name="Rea M.C."/>
            <person name="O'Sullivan O."/>
            <person name="Ritari J."/>
            <person name="Douillard F.P."/>
            <person name="Paul Ross R."/>
            <person name="Yang R."/>
            <person name="Briner A.E."/>
            <person name="Felis G.E."/>
            <person name="de Vos W.M."/>
            <person name="Barrangou R."/>
            <person name="Klaenhammer T.R."/>
            <person name="Caufield P.W."/>
            <person name="Cui Y."/>
            <person name="Zhang H."/>
            <person name="O'Toole P.W."/>
        </authorList>
    </citation>
    <scope>NUCLEOTIDE SEQUENCE [LARGE SCALE GENOMIC DNA]</scope>
    <source>
        <strain evidence="4 5">DSM 15353</strain>
    </source>
</reference>
<comment type="pathway">
    <text evidence="1">Purine metabolism; ppGpp biosynthesis; ppGpp from GTP: step 1/2.</text>
</comment>
<evidence type="ECO:0000256" key="2">
    <source>
        <dbReference type="SAM" id="Phobius"/>
    </source>
</evidence>
<protein>
    <recommendedName>
        <fullName evidence="3">RelA/SpoT domain-containing protein</fullName>
    </recommendedName>
</protein>
<evidence type="ECO:0000313" key="4">
    <source>
        <dbReference type="EMBL" id="KRN86600.1"/>
    </source>
</evidence>
<sequence length="125" mass="14269">MEKIERKGYGMTIDSIQENVFDIAGIRVVTNYIDDIHRVEDALVNQDDITVVKRKDYITKPKSNGYRSLHLVVSVPVFLAEGAHKRRQLRFRSGRSGWICGPVLSISCVTKIISIPIKRRNMPDN</sequence>
<comment type="caution">
    <text evidence="4">The sequence shown here is derived from an EMBL/GenBank/DDBJ whole genome shotgun (WGS) entry which is preliminary data.</text>
</comment>